<feature type="transmembrane region" description="Helical" evidence="1">
    <location>
        <begin position="151"/>
        <end position="176"/>
    </location>
</feature>
<dbReference type="AlphaFoldDB" id="A0A0W0YCU8"/>
<evidence type="ECO:0000313" key="2">
    <source>
        <dbReference type="EMBL" id="KTD54452.1"/>
    </source>
</evidence>
<feature type="transmembrane region" description="Helical" evidence="1">
    <location>
        <begin position="351"/>
        <end position="372"/>
    </location>
</feature>
<name>A0A0W0YCU8_9GAMM</name>
<reference evidence="2 3" key="1">
    <citation type="submission" date="2015-11" db="EMBL/GenBank/DDBJ databases">
        <title>Genomic analysis of 38 Legionella species identifies large and diverse effector repertoires.</title>
        <authorList>
            <person name="Burstein D."/>
            <person name="Amaro F."/>
            <person name="Zusman T."/>
            <person name="Lifshitz Z."/>
            <person name="Cohen O."/>
            <person name="Gilbert J.A."/>
            <person name="Pupko T."/>
            <person name="Shuman H.A."/>
            <person name="Segal G."/>
        </authorList>
    </citation>
    <scope>NUCLEOTIDE SEQUENCE [LARGE SCALE GENOMIC DNA]</scope>
    <source>
        <strain evidence="2 3">Mt.St.Helens-4</strain>
    </source>
</reference>
<dbReference type="RefSeq" id="WP_027269779.1">
    <property type="nucleotide sequence ID" value="NZ_CAAAJE010000004.1"/>
</dbReference>
<comment type="caution">
    <text evidence="2">The sequence shown here is derived from an EMBL/GenBank/DDBJ whole genome shotgun (WGS) entry which is preliminary data.</text>
</comment>
<dbReference type="EMBL" id="LNYV01000037">
    <property type="protein sequence ID" value="KTD54452.1"/>
    <property type="molecule type" value="Genomic_DNA"/>
</dbReference>
<proteinExistence type="predicted"/>
<keyword evidence="1" id="KW-0472">Membrane</keyword>
<protein>
    <submittedName>
        <fullName evidence="2">Uncharacterized protein</fullName>
    </submittedName>
</protein>
<accession>A0A0W0YCU8</accession>
<dbReference type="eggNOG" id="ENOG5031UHS">
    <property type="taxonomic scope" value="Bacteria"/>
</dbReference>
<dbReference type="PATRIC" id="fig|28087.4.peg.3513"/>
<gene>
    <name evidence="2" type="ORF">Lsai_3274</name>
</gene>
<keyword evidence="1" id="KW-1133">Transmembrane helix</keyword>
<evidence type="ECO:0000256" key="1">
    <source>
        <dbReference type="SAM" id="Phobius"/>
    </source>
</evidence>
<dbReference type="Proteomes" id="UP000054621">
    <property type="component" value="Unassembled WGS sequence"/>
</dbReference>
<keyword evidence="1" id="KW-0812">Transmembrane</keyword>
<dbReference type="OrthoDB" id="5652959at2"/>
<dbReference type="STRING" id="28087.Lsai_3274"/>
<organism evidence="2 3">
    <name type="scientific">Legionella sainthelensi</name>
    <dbReference type="NCBI Taxonomy" id="28087"/>
    <lineage>
        <taxon>Bacteria</taxon>
        <taxon>Pseudomonadati</taxon>
        <taxon>Pseudomonadota</taxon>
        <taxon>Gammaproteobacteria</taxon>
        <taxon>Legionellales</taxon>
        <taxon>Legionellaceae</taxon>
        <taxon>Legionella</taxon>
    </lineage>
</organism>
<sequence>MSKNPKEEVARAVAAKIVKDLLDTPRQNPLTKQEVSTLINKHIEEAYQNTTHVEITSLYKAFCILLHPDKQFSEIDPRLNSYLEQDELALTGEPFKVLNRINQKYLLKNATKNPKDGFSSYMEYFDELMKPLEDSLNRYYQPFRFLAKAAYGMFSIFIGAAVFIGIIGFILATIVLEITNGLIHFTVNSLTNNQYTKELNDYLEPHFEKYKASFLKNYRAEVIELLIAQQKEQEAEQIQTMSDDDLFTYIINTEVEIKLRELFQQNINPFTPNTEALMMQIRQQCTESLRNEINNNYKQFIKNQASINNFTRLKLITFALYDAITKPLDQVDGNKLFSLSLRPIQIAASPLILGAAILVELMSVITVGLVLTGVGLSFVAKAAALALLNTPLFVLDFSHYVSKKLQKCVRPNEYNELMNEGPRNLLMLEWHQDNSPKCTEKPPVHSEALFTNPTSRIPTKISEQELPTRDYSISC</sequence>
<evidence type="ECO:0000313" key="3">
    <source>
        <dbReference type="Proteomes" id="UP000054621"/>
    </source>
</evidence>